<proteinExistence type="predicted"/>
<dbReference type="EMBL" id="MZ443778">
    <property type="protein sequence ID" value="UAW53150.1"/>
    <property type="molecule type" value="Genomic_DNA"/>
</dbReference>
<keyword evidence="2" id="KW-1185">Reference proteome</keyword>
<reference evidence="1 2" key="1">
    <citation type="submission" date="2021-06" db="EMBL/GenBank/DDBJ databases">
        <title>Complete genome sequence of Erwinia phage pEa_SNUABM_30.</title>
        <authorList>
            <person name="Kim S.G."/>
            <person name="Park S.C."/>
        </authorList>
    </citation>
    <scope>NUCLEOTIDE SEQUENCE [LARGE SCALE GENOMIC DNA]</scope>
</reference>
<gene>
    <name evidence="1" type="ORF">pEaSNUABM30_00032</name>
</gene>
<evidence type="ECO:0000313" key="2">
    <source>
        <dbReference type="Proteomes" id="UP000827754"/>
    </source>
</evidence>
<name>A0AAE8XPS5_9CAUD</name>
<protein>
    <submittedName>
        <fullName evidence="1">Uncharacterized protein</fullName>
    </submittedName>
</protein>
<dbReference type="Proteomes" id="UP000827754">
    <property type="component" value="Segment"/>
</dbReference>
<accession>A0AAE8XPS5</accession>
<sequence length="136" mass="15608">MYRQLSENPTSDELRQYYEQIHKEAEEIMQQVWALRGWTVRWEWHNGICDDCQFLFDASGKCLGEKHAAIPQDAGMAGKIDSLKLSVSHTKKSVKISNKSADKPVEGKGRNLRLAYLDWLLNIEKQKAEEKTCAVP</sequence>
<evidence type="ECO:0000313" key="1">
    <source>
        <dbReference type="EMBL" id="UAW53150.1"/>
    </source>
</evidence>
<organism evidence="1 2">
    <name type="scientific">Erwinia phage pEa_SNUABM_30</name>
    <dbReference type="NCBI Taxonomy" id="2869553"/>
    <lineage>
        <taxon>Viruses</taxon>
        <taxon>Duplodnaviria</taxon>
        <taxon>Heunggongvirae</taxon>
        <taxon>Uroviricota</taxon>
        <taxon>Caudoviricetes</taxon>
        <taxon>Alexandravirus</taxon>
        <taxon>Alexandravirus SNUABM30</taxon>
    </lineage>
</organism>